<dbReference type="GO" id="GO:0006338">
    <property type="term" value="P:chromatin remodeling"/>
    <property type="evidence" value="ECO:0007669"/>
    <property type="project" value="UniProtKB-ARBA"/>
</dbReference>
<feature type="compositionally biased region" description="Low complexity" evidence="2">
    <location>
        <begin position="226"/>
        <end position="240"/>
    </location>
</feature>
<proteinExistence type="predicted"/>
<comment type="subunit">
    <text evidence="1">Component of the NuA4 histone acetyltransferase complex.</text>
</comment>
<dbReference type="AlphaFoldDB" id="K2R8G9"/>
<evidence type="ECO:0000313" key="5">
    <source>
        <dbReference type="Proteomes" id="UP000007129"/>
    </source>
</evidence>
<dbReference type="EMBL" id="AHHD01000180">
    <property type="protein sequence ID" value="EKG18701.1"/>
    <property type="molecule type" value="Genomic_DNA"/>
</dbReference>
<feature type="compositionally biased region" description="Polar residues" evidence="2">
    <location>
        <begin position="486"/>
        <end position="497"/>
    </location>
</feature>
<name>K2R8G9_MACPH</name>
<feature type="region of interest" description="Disordered" evidence="2">
    <location>
        <begin position="1"/>
        <end position="24"/>
    </location>
</feature>
<evidence type="ECO:0000256" key="2">
    <source>
        <dbReference type="SAM" id="MobiDB-lite"/>
    </source>
</evidence>
<dbReference type="CDD" id="cd00024">
    <property type="entry name" value="CD_CSD"/>
    <property type="match status" value="1"/>
</dbReference>
<feature type="compositionally biased region" description="Low complexity" evidence="2">
    <location>
        <begin position="203"/>
        <end position="213"/>
    </location>
</feature>
<dbReference type="InterPro" id="IPR016197">
    <property type="entry name" value="Chromo-like_dom_sf"/>
</dbReference>
<dbReference type="InParanoid" id="K2R8G9"/>
<feature type="compositionally biased region" description="Acidic residues" evidence="2">
    <location>
        <begin position="502"/>
        <end position="512"/>
    </location>
</feature>
<feature type="region of interest" description="Disordered" evidence="2">
    <location>
        <begin position="136"/>
        <end position="418"/>
    </location>
</feature>
<dbReference type="InterPro" id="IPR000953">
    <property type="entry name" value="Chromo/chromo_shadow_dom"/>
</dbReference>
<dbReference type="SUPFAM" id="SSF54160">
    <property type="entry name" value="Chromo domain-like"/>
    <property type="match status" value="1"/>
</dbReference>
<sequence>MPQGEHRGAQAHGQEGSADAADVDRAEELSVRLADVLSYVSPAELERFELAYEDDTVVMVDEDGAVLLVSRDVQKQMMGWAGASGKPADAPSAAVPSVKGRKKAPTREFVDALPPVRRRGRPKKVKTADVMGAVESVEKREDSTAGEDLAGDTAAETHEYRAWDGSASIRGTAPTDSMEKANVDEDELALSESSGERFGLSRAGEALQSAEQALEARRPLRRSARSRTASGASSGTDASEQSGVRRGRQHRRMIRNPETSRSVSIAPTSSSSTRDSRSAEGAPLPRASFSLRASASEAFPSTNNQRQSLQSSTRDSRSGSDATGEDGAVTDVLSAFGSAKTSRRKGEPEKGLFANGDEMPRASQQSKSEKNKKAEDTKRRAPTTSALHQSSSMLHPPAEGVSWEPEVADDDDEEEEYEIESIIKHKAFAGDTYYLVKWVHWPADNESWFTAAELEGAREILEDYLEGVRRRMNKKKKGKGKKKTGRTGSNGMSSSEDGSGLVDEDEKIDSLG</sequence>
<feature type="compositionally biased region" description="Low complexity" evidence="2">
    <location>
        <begin position="87"/>
        <end position="98"/>
    </location>
</feature>
<accession>K2R8G9</accession>
<dbReference type="Pfam" id="PF00385">
    <property type="entry name" value="Chromo"/>
    <property type="match status" value="1"/>
</dbReference>
<dbReference type="Proteomes" id="UP000007129">
    <property type="component" value="Unassembled WGS sequence"/>
</dbReference>
<feature type="compositionally biased region" description="Polar residues" evidence="2">
    <location>
        <begin position="382"/>
        <end position="393"/>
    </location>
</feature>
<comment type="caution">
    <text evidence="4">The sequence shown here is derived from an EMBL/GenBank/DDBJ whole genome shotgun (WGS) entry which is preliminary data.</text>
</comment>
<feature type="compositionally biased region" description="Basic residues" evidence="2">
    <location>
        <begin position="471"/>
        <end position="485"/>
    </location>
</feature>
<evidence type="ECO:0000256" key="1">
    <source>
        <dbReference type="ARBA" id="ARBA00011353"/>
    </source>
</evidence>
<feature type="compositionally biased region" description="Basic residues" evidence="2">
    <location>
        <begin position="245"/>
        <end position="254"/>
    </location>
</feature>
<organism evidence="4 5">
    <name type="scientific">Macrophomina phaseolina (strain MS6)</name>
    <name type="common">Charcoal rot fungus</name>
    <dbReference type="NCBI Taxonomy" id="1126212"/>
    <lineage>
        <taxon>Eukaryota</taxon>
        <taxon>Fungi</taxon>
        <taxon>Dikarya</taxon>
        <taxon>Ascomycota</taxon>
        <taxon>Pezizomycotina</taxon>
        <taxon>Dothideomycetes</taxon>
        <taxon>Dothideomycetes incertae sedis</taxon>
        <taxon>Botryosphaeriales</taxon>
        <taxon>Botryosphaeriaceae</taxon>
        <taxon>Macrophomina</taxon>
    </lineage>
</organism>
<feature type="compositionally biased region" description="Basic and acidic residues" evidence="2">
    <location>
        <begin position="367"/>
        <end position="379"/>
    </location>
</feature>
<dbReference type="InterPro" id="IPR023780">
    <property type="entry name" value="Chromo_domain"/>
</dbReference>
<evidence type="ECO:0000259" key="3">
    <source>
        <dbReference type="PROSITE" id="PS50013"/>
    </source>
</evidence>
<dbReference type="PROSITE" id="PS50013">
    <property type="entry name" value="CHROMO_2"/>
    <property type="match status" value="1"/>
</dbReference>
<feature type="compositionally biased region" description="Acidic residues" evidence="2">
    <location>
        <begin position="406"/>
        <end position="418"/>
    </location>
</feature>
<dbReference type="VEuPathDB" id="FungiDB:MPH_04047"/>
<feature type="region of interest" description="Disordered" evidence="2">
    <location>
        <begin position="81"/>
        <end position="106"/>
    </location>
</feature>
<feature type="compositionally biased region" description="Polar residues" evidence="2">
    <location>
        <begin position="299"/>
        <end position="313"/>
    </location>
</feature>
<dbReference type="STRING" id="1126212.K2R8G9"/>
<dbReference type="SMART" id="SM00298">
    <property type="entry name" value="CHROMO"/>
    <property type="match status" value="1"/>
</dbReference>
<dbReference type="OrthoDB" id="3946783at2759"/>
<feature type="domain" description="Chromo" evidence="3">
    <location>
        <begin position="417"/>
        <end position="476"/>
    </location>
</feature>
<feature type="compositionally biased region" description="Low complexity" evidence="2">
    <location>
        <begin position="259"/>
        <end position="273"/>
    </location>
</feature>
<dbReference type="Gene3D" id="2.40.50.40">
    <property type="match status" value="1"/>
</dbReference>
<evidence type="ECO:0000313" key="4">
    <source>
        <dbReference type="EMBL" id="EKG18701.1"/>
    </source>
</evidence>
<protein>
    <submittedName>
        <fullName evidence="4">Chromo domain/shadow</fullName>
    </submittedName>
</protein>
<reference evidence="4 5" key="1">
    <citation type="journal article" date="2012" name="BMC Genomics">
        <title>Tools to kill: Genome of one of the most destructive plant pathogenic fungi Macrophomina phaseolina.</title>
        <authorList>
            <person name="Islam M.S."/>
            <person name="Haque M.S."/>
            <person name="Islam M.M."/>
            <person name="Emdad E.M."/>
            <person name="Halim A."/>
            <person name="Hossen Q.M.M."/>
            <person name="Hossain M.Z."/>
            <person name="Ahmed B."/>
            <person name="Rahim S."/>
            <person name="Rahman M.S."/>
            <person name="Alam M.M."/>
            <person name="Hou S."/>
            <person name="Wan X."/>
            <person name="Saito J.A."/>
            <person name="Alam M."/>
        </authorList>
    </citation>
    <scope>NUCLEOTIDE SEQUENCE [LARGE SCALE GENOMIC DNA]</scope>
    <source>
        <strain evidence="4 5">MS6</strain>
    </source>
</reference>
<dbReference type="HOGENOM" id="CLU_532169_0_0_1"/>
<feature type="region of interest" description="Disordered" evidence="2">
    <location>
        <begin position="471"/>
        <end position="512"/>
    </location>
</feature>
<gene>
    <name evidence="4" type="ORF">MPH_04047</name>
</gene>